<evidence type="ECO:0000256" key="5">
    <source>
        <dbReference type="ARBA" id="ARBA00022737"/>
    </source>
</evidence>
<dbReference type="GO" id="GO:0000139">
    <property type="term" value="C:Golgi membrane"/>
    <property type="evidence" value="ECO:0007669"/>
    <property type="project" value="InterPro"/>
</dbReference>
<comment type="subcellular location">
    <subcellularLocation>
        <location evidence="2">Cytoplasm</location>
    </subcellularLocation>
    <subcellularLocation>
        <location evidence="1">Endomembrane system</location>
        <topology evidence="1">Peripheral membrane protein</topology>
    </subcellularLocation>
    <subcellularLocation>
        <location evidence="3">Golgi apparatus</location>
    </subcellularLocation>
</comment>
<reference evidence="13 14" key="1">
    <citation type="submission" date="2020-04" db="EMBL/GenBank/DDBJ databases">
        <authorList>
            <person name="Alioto T."/>
            <person name="Alioto T."/>
            <person name="Gomez Garrido J."/>
        </authorList>
    </citation>
    <scope>NUCLEOTIDE SEQUENCE [LARGE SCALE GENOMIC DNA]</scope>
</reference>
<dbReference type="Proteomes" id="UP000494165">
    <property type="component" value="Unassembled WGS sequence"/>
</dbReference>
<dbReference type="PANTHER" id="PTHR10013:SF0">
    <property type="entry name" value="GENERAL VESICULAR TRANSPORT FACTOR P115"/>
    <property type="match status" value="1"/>
</dbReference>
<evidence type="ECO:0000259" key="12">
    <source>
        <dbReference type="Pfam" id="PF04871"/>
    </source>
</evidence>
<dbReference type="InterPro" id="IPR006955">
    <property type="entry name" value="Uso1_p115_C"/>
</dbReference>
<protein>
    <recommendedName>
        <fullName evidence="15">General vesicular transport factor p115</fullName>
    </recommendedName>
</protein>
<comment type="caution">
    <text evidence="13">The sequence shown here is derived from an EMBL/GenBank/DDBJ whole genome shotgun (WGS) entry which is preliminary data.</text>
</comment>
<evidence type="ECO:0000256" key="3">
    <source>
        <dbReference type="ARBA" id="ARBA00004555"/>
    </source>
</evidence>
<dbReference type="GO" id="GO:0045056">
    <property type="term" value="P:transcytosis"/>
    <property type="evidence" value="ECO:0007669"/>
    <property type="project" value="TreeGrafter"/>
</dbReference>
<name>A0A8S1D3J5_9INSE</name>
<dbReference type="GO" id="GO:0005783">
    <property type="term" value="C:endoplasmic reticulum"/>
    <property type="evidence" value="ECO:0007669"/>
    <property type="project" value="TreeGrafter"/>
</dbReference>
<dbReference type="Gene3D" id="1.25.10.10">
    <property type="entry name" value="Leucine-rich Repeat Variant"/>
    <property type="match status" value="1"/>
</dbReference>
<accession>A0A8S1D3J5</accession>
<dbReference type="GO" id="GO:0048211">
    <property type="term" value="P:Golgi vesicle docking"/>
    <property type="evidence" value="ECO:0007669"/>
    <property type="project" value="TreeGrafter"/>
</dbReference>
<evidence type="ECO:0000256" key="1">
    <source>
        <dbReference type="ARBA" id="ARBA00004184"/>
    </source>
</evidence>
<evidence type="ECO:0000256" key="9">
    <source>
        <dbReference type="SAM" id="Coils"/>
    </source>
</evidence>
<dbReference type="Pfam" id="PF18770">
    <property type="entry name" value="Arm_vescicular"/>
    <property type="match status" value="1"/>
</dbReference>
<evidence type="ECO:0000256" key="2">
    <source>
        <dbReference type="ARBA" id="ARBA00004496"/>
    </source>
</evidence>
<dbReference type="AlphaFoldDB" id="A0A8S1D3J5"/>
<evidence type="ECO:0000313" key="14">
    <source>
        <dbReference type="Proteomes" id="UP000494165"/>
    </source>
</evidence>
<dbReference type="GO" id="GO:0006886">
    <property type="term" value="P:intracellular protein transport"/>
    <property type="evidence" value="ECO:0007669"/>
    <property type="project" value="InterPro"/>
</dbReference>
<evidence type="ECO:0000259" key="11">
    <source>
        <dbReference type="Pfam" id="PF04869"/>
    </source>
</evidence>
<dbReference type="Gene3D" id="1.10.287.1490">
    <property type="match status" value="1"/>
</dbReference>
<dbReference type="SUPFAM" id="SSF48371">
    <property type="entry name" value="ARM repeat"/>
    <property type="match status" value="2"/>
</dbReference>
<evidence type="ECO:0000313" key="13">
    <source>
        <dbReference type="EMBL" id="CAB3375433.1"/>
    </source>
</evidence>
<keyword evidence="14" id="KW-1185">Reference proteome</keyword>
<evidence type="ECO:0008006" key="15">
    <source>
        <dbReference type="Google" id="ProtNLM"/>
    </source>
</evidence>
<sequence>MEYFKSGLKSVLGAPQPGQQPSGADTVERLIQRVQTSTLLEDRRDACRALKALSKTYRLEVGAHGMDTLCYELVQDRNDSETIGYTLDALCNVLSPETFEEEEERGTDSVGGQFTEIFIKQSQNVTLVLEMLEEFEFHVRWPAVKLLSSMLAHRAREVQELVLTSPMGVSKLMDLLSDSREVIRNDALLLLISLTKGNANIQKIVAFENAFDRLFEVIASEGGLDGGIVVEDCLLLMYNLLRANPSNQNFFKEGSFIQKLTPMLQPGSEDGWAAQRAANCHALLQVLRTLVAPANPAQATSACQQIMRGSGLLGSLSDSLMASGVPADVLTETVCAVAEVMRGCGENQTFFSQVMAPSNPPRPALVVLLMSMVNEKQPLALRCAVLYCFQCFLHRNQDGQAQLAQTLLPATTEQVSGVTSGTLLCGGLFSPDTLTNWFSCVALSHSLVDNPGTKEQLLRVQLAPAEGHPGVHLLPQCLALLQQAQRPQTRLGLLQLLAQWLAHCSAAVGHLLSTPNAVAHLTAVVCDVSEEELVRGLSAFVLGLCVAFNDDAVVSFGRLALVQLINKRIGTEAFLDRVADVTRHEAYAKAAKHPQPTAATVADLLLDHEFCRLLKALENVVARAVAPKPEEVVEQVGSAQYKVLIRQQDEQLAQLSRQLSQVTVERDHLAAQVSQLAAQVAQLRDQNSVLKAAADEGGLQARVAELQQQVAKAAADQEDLLELMDDQEAKLTKYRNRLKQLGEKVEDDDEVEDEVAALTAQVVIN</sequence>
<dbReference type="EMBL" id="CADEPI010000111">
    <property type="protein sequence ID" value="CAB3375433.1"/>
    <property type="molecule type" value="Genomic_DNA"/>
</dbReference>
<feature type="coiled-coil region" evidence="9">
    <location>
        <begin position="638"/>
        <end position="744"/>
    </location>
</feature>
<keyword evidence="5" id="KW-0677">Repeat</keyword>
<dbReference type="InterPro" id="IPR011989">
    <property type="entry name" value="ARM-like"/>
</dbReference>
<evidence type="ECO:0000256" key="10">
    <source>
        <dbReference type="SAM" id="MobiDB-lite"/>
    </source>
</evidence>
<feature type="region of interest" description="Disordered" evidence="10">
    <location>
        <begin position="1"/>
        <end position="25"/>
    </location>
</feature>
<dbReference type="GO" id="GO:0006888">
    <property type="term" value="P:endoplasmic reticulum to Golgi vesicle-mediated transport"/>
    <property type="evidence" value="ECO:0007669"/>
    <property type="project" value="TreeGrafter"/>
</dbReference>
<keyword evidence="4" id="KW-0963">Cytoplasm</keyword>
<dbReference type="GO" id="GO:0012507">
    <property type="term" value="C:ER to Golgi transport vesicle membrane"/>
    <property type="evidence" value="ECO:0007669"/>
    <property type="project" value="TreeGrafter"/>
</dbReference>
<dbReference type="PANTHER" id="PTHR10013">
    <property type="entry name" value="GENERAL VESICULAR TRANSPORT FACTOR P115"/>
    <property type="match status" value="1"/>
</dbReference>
<dbReference type="GO" id="GO:0005795">
    <property type="term" value="C:Golgi stack"/>
    <property type="evidence" value="ECO:0007669"/>
    <property type="project" value="TreeGrafter"/>
</dbReference>
<dbReference type="OrthoDB" id="198977at2759"/>
<dbReference type="Pfam" id="PF04869">
    <property type="entry name" value="Uso1_p115_head"/>
    <property type="match status" value="1"/>
</dbReference>
<keyword evidence="8" id="KW-0472">Membrane</keyword>
<evidence type="ECO:0000256" key="8">
    <source>
        <dbReference type="ARBA" id="ARBA00023136"/>
    </source>
</evidence>
<proteinExistence type="predicted"/>
<evidence type="ECO:0000256" key="7">
    <source>
        <dbReference type="ARBA" id="ARBA00023054"/>
    </source>
</evidence>
<dbReference type="GO" id="GO:0048280">
    <property type="term" value="P:vesicle fusion with Golgi apparatus"/>
    <property type="evidence" value="ECO:0007669"/>
    <property type="project" value="InterPro"/>
</dbReference>
<evidence type="ECO:0000256" key="4">
    <source>
        <dbReference type="ARBA" id="ARBA00022490"/>
    </source>
</evidence>
<dbReference type="FunFam" id="1.25.10.10:FF:000394">
    <property type="entry name" value="general vesicular transport factor p115"/>
    <property type="match status" value="1"/>
</dbReference>
<dbReference type="InterPro" id="IPR006953">
    <property type="entry name" value="Vesicle_Uso1_P115_head"/>
</dbReference>
<dbReference type="Pfam" id="PF04871">
    <property type="entry name" value="Uso1_p115_C"/>
    <property type="match status" value="1"/>
</dbReference>
<dbReference type="InterPro" id="IPR016024">
    <property type="entry name" value="ARM-type_fold"/>
</dbReference>
<feature type="domain" description="Vesicle tethering protein Uso1/P115-like head" evidence="11">
    <location>
        <begin position="346"/>
        <end position="625"/>
    </location>
</feature>
<dbReference type="InterPro" id="IPR024095">
    <property type="entry name" value="Vesicle_P115"/>
</dbReference>
<organism evidence="13 14">
    <name type="scientific">Cloeon dipterum</name>
    <dbReference type="NCBI Taxonomy" id="197152"/>
    <lineage>
        <taxon>Eukaryota</taxon>
        <taxon>Metazoa</taxon>
        <taxon>Ecdysozoa</taxon>
        <taxon>Arthropoda</taxon>
        <taxon>Hexapoda</taxon>
        <taxon>Insecta</taxon>
        <taxon>Pterygota</taxon>
        <taxon>Palaeoptera</taxon>
        <taxon>Ephemeroptera</taxon>
        <taxon>Pisciforma</taxon>
        <taxon>Baetidae</taxon>
        <taxon>Cloeon</taxon>
    </lineage>
</organism>
<dbReference type="InterPro" id="IPR041209">
    <property type="entry name" value="P115_Arm_rpt"/>
</dbReference>
<keyword evidence="6" id="KW-0333">Golgi apparatus</keyword>
<gene>
    <name evidence="13" type="ORF">CLODIP_2_CD08654</name>
</gene>
<evidence type="ECO:0000256" key="6">
    <source>
        <dbReference type="ARBA" id="ARBA00023034"/>
    </source>
</evidence>
<feature type="domain" description="Uso1/p115-like vesicle tethering protein C-terminal" evidence="12">
    <location>
        <begin position="650"/>
        <end position="753"/>
    </location>
</feature>
<keyword evidence="7 9" id="KW-0175">Coiled coil</keyword>